<feature type="transmembrane region" description="Helical" evidence="2">
    <location>
        <begin position="53"/>
        <end position="74"/>
    </location>
</feature>
<dbReference type="RefSeq" id="WP_168489126.1">
    <property type="nucleotide sequence ID" value="NZ_JAAZSQ010000031.1"/>
</dbReference>
<evidence type="ECO:0000313" key="4">
    <source>
        <dbReference type="Proteomes" id="UP000544090"/>
    </source>
</evidence>
<comment type="caution">
    <text evidence="3">The sequence shown here is derived from an EMBL/GenBank/DDBJ whole genome shotgun (WGS) entry which is preliminary data.</text>
</comment>
<accession>A0A7X6QME8</accession>
<feature type="transmembrane region" description="Helical" evidence="2">
    <location>
        <begin position="148"/>
        <end position="168"/>
    </location>
</feature>
<proteinExistence type="predicted"/>
<keyword evidence="2" id="KW-1133">Transmembrane helix</keyword>
<dbReference type="Proteomes" id="UP000544090">
    <property type="component" value="Unassembled WGS sequence"/>
</dbReference>
<name>A0A7X6QME8_9MICC</name>
<evidence type="ECO:0000256" key="1">
    <source>
        <dbReference type="SAM" id="MobiDB-lite"/>
    </source>
</evidence>
<sequence>MSKTPAQRARKHGPNAAGATGNRSSTSARSGAGRPGSMQGGPQDVRREGNPTLIIVAGLGASVFLFGYSFLLALPQFRQLSGGLAMPDTLFGGYSTEYLQQVRTAFGADGAGQYSFWHKTADTLFPLLFALSWMLLIGSQLRRGLLRWLCWIPVLLYVIADLGENLAVDAALATDPVGSAGLASFLTVAKFVLFALSLAAGAAAVALKRRSLKQRQAKPGTNR</sequence>
<organism evidence="3 4">
    <name type="scientific">Arthrobacter mobilis</name>
    <dbReference type="NCBI Taxonomy" id="2724944"/>
    <lineage>
        <taxon>Bacteria</taxon>
        <taxon>Bacillati</taxon>
        <taxon>Actinomycetota</taxon>
        <taxon>Actinomycetes</taxon>
        <taxon>Micrococcales</taxon>
        <taxon>Micrococcaceae</taxon>
        <taxon>Arthrobacter</taxon>
    </lineage>
</organism>
<protein>
    <submittedName>
        <fullName evidence="3">Uncharacterized protein</fullName>
    </submittedName>
</protein>
<dbReference type="AlphaFoldDB" id="A0A7X6QME8"/>
<evidence type="ECO:0000313" key="3">
    <source>
        <dbReference type="EMBL" id="NKX56702.1"/>
    </source>
</evidence>
<feature type="region of interest" description="Disordered" evidence="1">
    <location>
        <begin position="1"/>
        <end position="45"/>
    </location>
</feature>
<dbReference type="EMBL" id="JAAZSQ010000031">
    <property type="protein sequence ID" value="NKX56702.1"/>
    <property type="molecule type" value="Genomic_DNA"/>
</dbReference>
<keyword evidence="2" id="KW-0812">Transmembrane</keyword>
<keyword evidence="2" id="KW-0472">Membrane</keyword>
<feature type="transmembrane region" description="Helical" evidence="2">
    <location>
        <begin position="123"/>
        <end position="141"/>
    </location>
</feature>
<evidence type="ECO:0000256" key="2">
    <source>
        <dbReference type="SAM" id="Phobius"/>
    </source>
</evidence>
<feature type="transmembrane region" description="Helical" evidence="2">
    <location>
        <begin position="180"/>
        <end position="207"/>
    </location>
</feature>
<reference evidence="3 4" key="1">
    <citation type="submission" date="2020-04" db="EMBL/GenBank/DDBJ databases">
        <title>Arthrobacter sp. nov.</title>
        <authorList>
            <person name="Liu S."/>
        </authorList>
    </citation>
    <scope>NUCLEOTIDE SEQUENCE [LARGE SCALE GENOMIC DNA]</scope>
    <source>
        <strain evidence="3 4">E918</strain>
    </source>
</reference>
<keyword evidence="4" id="KW-1185">Reference proteome</keyword>
<feature type="compositionally biased region" description="Low complexity" evidence="1">
    <location>
        <begin position="19"/>
        <end position="37"/>
    </location>
</feature>
<gene>
    <name evidence="3" type="ORF">HGG74_19695</name>
</gene>